<dbReference type="SUPFAM" id="SSF51735">
    <property type="entry name" value="NAD(P)-binding Rossmann-fold domains"/>
    <property type="match status" value="1"/>
</dbReference>
<dbReference type="Gene3D" id="3.40.50.720">
    <property type="entry name" value="NAD(P)-binding Rossmann-like Domain"/>
    <property type="match status" value="1"/>
</dbReference>
<gene>
    <name evidence="2" type="ORF">CLV47_11127</name>
</gene>
<organism evidence="2 3">
    <name type="scientific">Antricoccus suffuscus</name>
    <dbReference type="NCBI Taxonomy" id="1629062"/>
    <lineage>
        <taxon>Bacteria</taxon>
        <taxon>Bacillati</taxon>
        <taxon>Actinomycetota</taxon>
        <taxon>Actinomycetes</taxon>
        <taxon>Geodermatophilales</taxon>
        <taxon>Antricoccaceae</taxon>
        <taxon>Antricoccus</taxon>
    </lineage>
</organism>
<dbReference type="Pfam" id="PF01370">
    <property type="entry name" value="Epimerase"/>
    <property type="match status" value="1"/>
</dbReference>
<dbReference type="InterPro" id="IPR051783">
    <property type="entry name" value="NAD(P)-dependent_oxidoreduct"/>
</dbReference>
<evidence type="ECO:0000259" key="1">
    <source>
        <dbReference type="Pfam" id="PF01370"/>
    </source>
</evidence>
<dbReference type="InterPro" id="IPR036291">
    <property type="entry name" value="NAD(P)-bd_dom_sf"/>
</dbReference>
<dbReference type="Proteomes" id="UP000237752">
    <property type="component" value="Unassembled WGS sequence"/>
</dbReference>
<dbReference type="EMBL" id="PVUE01000011">
    <property type="protein sequence ID" value="PRZ41151.1"/>
    <property type="molecule type" value="Genomic_DNA"/>
</dbReference>
<accession>A0A2T0ZXR9</accession>
<dbReference type="InterPro" id="IPR001509">
    <property type="entry name" value="Epimerase_deHydtase"/>
</dbReference>
<dbReference type="GO" id="GO:0004029">
    <property type="term" value="F:aldehyde dehydrogenase (NAD+) activity"/>
    <property type="evidence" value="ECO:0007669"/>
    <property type="project" value="TreeGrafter"/>
</dbReference>
<name>A0A2T0ZXR9_9ACTN</name>
<proteinExistence type="predicted"/>
<keyword evidence="3" id="KW-1185">Reference proteome</keyword>
<dbReference type="RefSeq" id="WP_106349535.1">
    <property type="nucleotide sequence ID" value="NZ_PVUE01000011.1"/>
</dbReference>
<dbReference type="PANTHER" id="PTHR48079">
    <property type="entry name" value="PROTEIN YEEZ"/>
    <property type="match status" value="1"/>
</dbReference>
<dbReference type="GO" id="GO:0005737">
    <property type="term" value="C:cytoplasm"/>
    <property type="evidence" value="ECO:0007669"/>
    <property type="project" value="TreeGrafter"/>
</dbReference>
<feature type="domain" description="NAD-dependent epimerase/dehydratase" evidence="1">
    <location>
        <begin position="3"/>
        <end position="238"/>
    </location>
</feature>
<evidence type="ECO:0000313" key="3">
    <source>
        <dbReference type="Proteomes" id="UP000237752"/>
    </source>
</evidence>
<reference evidence="2 3" key="1">
    <citation type="submission" date="2018-03" db="EMBL/GenBank/DDBJ databases">
        <title>Genomic Encyclopedia of Archaeal and Bacterial Type Strains, Phase II (KMG-II): from individual species to whole genera.</title>
        <authorList>
            <person name="Goeker M."/>
        </authorList>
    </citation>
    <scope>NUCLEOTIDE SEQUENCE [LARGE SCALE GENOMIC DNA]</scope>
    <source>
        <strain evidence="2 3">DSM 100065</strain>
    </source>
</reference>
<dbReference type="OrthoDB" id="9787292at2"/>
<dbReference type="PANTHER" id="PTHR48079:SF6">
    <property type="entry name" value="NAD(P)-BINDING DOMAIN-CONTAINING PROTEIN-RELATED"/>
    <property type="match status" value="1"/>
</dbReference>
<protein>
    <submittedName>
        <fullName evidence="2">Nucleoside-diphosphate-sugar epimerase</fullName>
    </submittedName>
</protein>
<evidence type="ECO:0000313" key="2">
    <source>
        <dbReference type="EMBL" id="PRZ41151.1"/>
    </source>
</evidence>
<comment type="caution">
    <text evidence="2">The sequence shown here is derived from an EMBL/GenBank/DDBJ whole genome shotgun (WGS) entry which is preliminary data.</text>
</comment>
<dbReference type="AlphaFoldDB" id="A0A2T0ZXR9"/>
<sequence>MRILLAGATGAIGHSLTPALVEAGHTVFGTTRTESHTGAITAAGASPVLMDGLDRGSVMTAVAEAKPDVVLHQLTSLKAGMNPKHFDRDFAMTNRLRTEATDYLLEASRQNGVTRFIAQSYAGWPAPRTGPAIADETAGYDPHVGREARASLAAIRHVEAAVLAATDLEAIALRYGGFYGPGTGIALDEESEMLEMVRQRKFPIVGSGGGLWSFIHAIDAAAATVTAVDNGAPGIYNIVDDEPASAADWLPVLSRTLGAKPPRHVPTWLAKPLLGEQGVNMMTTVRGASNAKAKRELGWTLRYPSWRIGFTEGL</sequence>